<dbReference type="InterPro" id="IPR020843">
    <property type="entry name" value="ER"/>
</dbReference>
<dbReference type="AlphaFoldDB" id="A0A3E0H1N9"/>
<dbReference type="GO" id="GO:0008270">
    <property type="term" value="F:zinc ion binding"/>
    <property type="evidence" value="ECO:0007669"/>
    <property type="project" value="InterPro"/>
</dbReference>
<dbReference type="PANTHER" id="PTHR44013:SF1">
    <property type="entry name" value="ZINC-TYPE ALCOHOL DEHYDROGENASE-LIKE PROTEIN C16A3.02C"/>
    <property type="match status" value="1"/>
</dbReference>
<dbReference type="Pfam" id="PF08240">
    <property type="entry name" value="ADH_N"/>
    <property type="match status" value="1"/>
</dbReference>
<gene>
    <name evidence="2" type="ORF">BCF44_117134</name>
</gene>
<accession>A0A3E0H1N9</accession>
<dbReference type="PANTHER" id="PTHR44013">
    <property type="entry name" value="ZINC-TYPE ALCOHOL DEHYDROGENASE-LIKE PROTEIN C16A3.02C"/>
    <property type="match status" value="1"/>
</dbReference>
<dbReference type="GO" id="GO:0016491">
    <property type="term" value="F:oxidoreductase activity"/>
    <property type="evidence" value="ECO:0007669"/>
    <property type="project" value="InterPro"/>
</dbReference>
<dbReference type="Pfam" id="PF13602">
    <property type="entry name" value="ADH_zinc_N_2"/>
    <property type="match status" value="1"/>
</dbReference>
<evidence type="ECO:0000313" key="3">
    <source>
        <dbReference type="Proteomes" id="UP000256269"/>
    </source>
</evidence>
<dbReference type="Gene3D" id="3.40.50.720">
    <property type="entry name" value="NAD(P)-binding Rossmann-like Domain"/>
    <property type="match status" value="1"/>
</dbReference>
<dbReference type="PROSITE" id="PS01162">
    <property type="entry name" value="QOR_ZETA_CRYSTAL"/>
    <property type="match status" value="1"/>
</dbReference>
<dbReference type="InterPro" id="IPR002364">
    <property type="entry name" value="Quin_OxRdtase/zeta-crystal_CS"/>
</dbReference>
<comment type="caution">
    <text evidence="2">The sequence shown here is derived from an EMBL/GenBank/DDBJ whole genome shotgun (WGS) entry which is preliminary data.</text>
</comment>
<organism evidence="2 3">
    <name type="scientific">Kutzneria buriramensis</name>
    <dbReference type="NCBI Taxonomy" id="1045776"/>
    <lineage>
        <taxon>Bacteria</taxon>
        <taxon>Bacillati</taxon>
        <taxon>Actinomycetota</taxon>
        <taxon>Actinomycetes</taxon>
        <taxon>Pseudonocardiales</taxon>
        <taxon>Pseudonocardiaceae</taxon>
        <taxon>Kutzneria</taxon>
    </lineage>
</organism>
<dbReference type="OrthoDB" id="9801186at2"/>
<protein>
    <submittedName>
        <fullName evidence="2">NADPH:quinone reductase-like Zn-dependent oxidoreductase</fullName>
    </submittedName>
</protein>
<reference evidence="2 3" key="1">
    <citation type="submission" date="2018-08" db="EMBL/GenBank/DDBJ databases">
        <title>Genomic Encyclopedia of Archaeal and Bacterial Type Strains, Phase II (KMG-II): from individual species to whole genera.</title>
        <authorList>
            <person name="Goeker M."/>
        </authorList>
    </citation>
    <scope>NUCLEOTIDE SEQUENCE [LARGE SCALE GENOMIC DNA]</scope>
    <source>
        <strain evidence="2 3">DSM 45791</strain>
    </source>
</reference>
<dbReference type="SUPFAM" id="SSF51735">
    <property type="entry name" value="NAD(P)-binding Rossmann-fold domains"/>
    <property type="match status" value="1"/>
</dbReference>
<dbReference type="EMBL" id="QUNO01000017">
    <property type="protein sequence ID" value="REH35746.1"/>
    <property type="molecule type" value="Genomic_DNA"/>
</dbReference>
<sequence>MKIARFHRYGDASVIRYDDVEIPEPGLDEVLIEVAATSFNPSETALRAGLLREITPVALPYALGWDVAGTVVATGAEVSTPSVGDRVIGWLDGGAAAQYARAPAHLLASAPTEIPLADAAALPLAGLTAWQAVFDHARVIEGQRVLVNGAGGGIGGFTVQLAKHAGAEVIATASPRSADRVRRQGADHVIDYTATALGVAMRHPVDTIINLVPIGLPQADEFIPLVRPGGTIVSITTPLQPPPDARITATHFITRNNTAQLVALVTLVDTGAVTVEVTQSYPLTELDRVHRRSETGNVHGKITIVP</sequence>
<proteinExistence type="predicted"/>
<evidence type="ECO:0000259" key="1">
    <source>
        <dbReference type="SMART" id="SM00829"/>
    </source>
</evidence>
<dbReference type="InterPro" id="IPR013154">
    <property type="entry name" value="ADH-like_N"/>
</dbReference>
<dbReference type="Proteomes" id="UP000256269">
    <property type="component" value="Unassembled WGS sequence"/>
</dbReference>
<dbReference type="RefSeq" id="WP_116179811.1">
    <property type="nucleotide sequence ID" value="NZ_CP144375.1"/>
</dbReference>
<keyword evidence="3" id="KW-1185">Reference proteome</keyword>
<dbReference type="InterPro" id="IPR052733">
    <property type="entry name" value="Chloroplast_QOR"/>
</dbReference>
<dbReference type="CDD" id="cd05289">
    <property type="entry name" value="MDR_like_2"/>
    <property type="match status" value="1"/>
</dbReference>
<name>A0A3E0H1N9_9PSEU</name>
<dbReference type="SUPFAM" id="SSF50129">
    <property type="entry name" value="GroES-like"/>
    <property type="match status" value="1"/>
</dbReference>
<dbReference type="Gene3D" id="3.90.180.10">
    <property type="entry name" value="Medium-chain alcohol dehydrogenases, catalytic domain"/>
    <property type="match status" value="1"/>
</dbReference>
<dbReference type="InterPro" id="IPR036291">
    <property type="entry name" value="NAD(P)-bd_dom_sf"/>
</dbReference>
<dbReference type="SMART" id="SM00829">
    <property type="entry name" value="PKS_ER"/>
    <property type="match status" value="1"/>
</dbReference>
<evidence type="ECO:0000313" key="2">
    <source>
        <dbReference type="EMBL" id="REH35746.1"/>
    </source>
</evidence>
<feature type="domain" description="Enoyl reductase (ER)" evidence="1">
    <location>
        <begin position="10"/>
        <end position="304"/>
    </location>
</feature>
<dbReference type="InterPro" id="IPR011032">
    <property type="entry name" value="GroES-like_sf"/>
</dbReference>